<dbReference type="InterPro" id="IPR015943">
    <property type="entry name" value="WD40/YVTN_repeat-like_dom_sf"/>
</dbReference>
<evidence type="ECO:0000256" key="4">
    <source>
        <dbReference type="SAM" id="Phobius"/>
    </source>
</evidence>
<dbReference type="Gene3D" id="2.130.10.10">
    <property type="entry name" value="YVTN repeat-like/Quinoprotein amine dehydrogenase"/>
    <property type="match status" value="1"/>
</dbReference>
<dbReference type="PROSITE" id="PS00678">
    <property type="entry name" value="WD_REPEATS_1"/>
    <property type="match status" value="1"/>
</dbReference>
<comment type="caution">
    <text evidence="5">The sequence shown here is derived from an EMBL/GenBank/DDBJ whole genome shotgun (WGS) entry which is preliminary data.</text>
</comment>
<reference evidence="5" key="1">
    <citation type="submission" date="2020-08" db="EMBL/GenBank/DDBJ databases">
        <title>Multicomponent nature underlies the extraordinary mechanical properties of spider dragline silk.</title>
        <authorList>
            <person name="Kono N."/>
            <person name="Nakamura H."/>
            <person name="Mori M."/>
            <person name="Yoshida Y."/>
            <person name="Ohtoshi R."/>
            <person name="Malay A.D."/>
            <person name="Moran D.A.P."/>
            <person name="Tomita M."/>
            <person name="Numata K."/>
            <person name="Arakawa K."/>
        </authorList>
    </citation>
    <scope>NUCLEOTIDE SEQUENCE</scope>
</reference>
<keyword evidence="2" id="KW-0677">Repeat</keyword>
<dbReference type="PANTHER" id="PTHR44324">
    <property type="entry name" value="WD40 REPEAT DOMAIN 95"/>
    <property type="match status" value="1"/>
</dbReference>
<dbReference type="SMART" id="SM00320">
    <property type="entry name" value="WD40"/>
    <property type="match status" value="2"/>
</dbReference>
<dbReference type="PANTHER" id="PTHR44324:SF3">
    <property type="entry name" value="WD REPEAT-CONTAINING PROTEIN 49-LIKE"/>
    <property type="match status" value="1"/>
</dbReference>
<protein>
    <submittedName>
        <fullName evidence="5">WD_REPEATS_REGION domain-containing protein</fullName>
    </submittedName>
</protein>
<dbReference type="InterPro" id="IPR019775">
    <property type="entry name" value="WD40_repeat_CS"/>
</dbReference>
<proteinExistence type="predicted"/>
<keyword evidence="1 3" id="KW-0853">WD repeat</keyword>
<dbReference type="SUPFAM" id="SSF50978">
    <property type="entry name" value="WD40 repeat-like"/>
    <property type="match status" value="1"/>
</dbReference>
<feature type="transmembrane region" description="Helical" evidence="4">
    <location>
        <begin position="74"/>
        <end position="94"/>
    </location>
</feature>
<dbReference type="EMBL" id="BMAW01029631">
    <property type="protein sequence ID" value="GFU12887.1"/>
    <property type="molecule type" value="Genomic_DNA"/>
</dbReference>
<dbReference type="Pfam" id="PF00400">
    <property type="entry name" value="WD40"/>
    <property type="match status" value="1"/>
</dbReference>
<feature type="transmembrane region" description="Helical" evidence="4">
    <location>
        <begin position="32"/>
        <end position="53"/>
    </location>
</feature>
<dbReference type="OrthoDB" id="691673at2759"/>
<dbReference type="InterPro" id="IPR001680">
    <property type="entry name" value="WD40_rpt"/>
</dbReference>
<evidence type="ECO:0000313" key="6">
    <source>
        <dbReference type="Proteomes" id="UP000887013"/>
    </source>
</evidence>
<name>A0A8X6QDC9_NEPPI</name>
<dbReference type="AlphaFoldDB" id="A0A8X6QDC9"/>
<evidence type="ECO:0000256" key="1">
    <source>
        <dbReference type="ARBA" id="ARBA00022574"/>
    </source>
</evidence>
<organism evidence="5 6">
    <name type="scientific">Nephila pilipes</name>
    <name type="common">Giant wood spider</name>
    <name type="synonym">Nephila maculata</name>
    <dbReference type="NCBI Taxonomy" id="299642"/>
    <lineage>
        <taxon>Eukaryota</taxon>
        <taxon>Metazoa</taxon>
        <taxon>Ecdysozoa</taxon>
        <taxon>Arthropoda</taxon>
        <taxon>Chelicerata</taxon>
        <taxon>Arachnida</taxon>
        <taxon>Araneae</taxon>
        <taxon>Araneomorphae</taxon>
        <taxon>Entelegynae</taxon>
        <taxon>Araneoidea</taxon>
        <taxon>Nephilidae</taxon>
        <taxon>Nephila</taxon>
    </lineage>
</organism>
<evidence type="ECO:0000313" key="5">
    <source>
        <dbReference type="EMBL" id="GFU12887.1"/>
    </source>
</evidence>
<dbReference type="InterPro" id="IPR036322">
    <property type="entry name" value="WD40_repeat_dom_sf"/>
</dbReference>
<keyword evidence="4" id="KW-0812">Transmembrane</keyword>
<dbReference type="PROSITE" id="PS50294">
    <property type="entry name" value="WD_REPEATS_REGION"/>
    <property type="match status" value="1"/>
</dbReference>
<sequence length="544" mass="62660">MPLRYTKWMGVHDISKQLMFMSWFPDPRTGKGGIRITLMVLSIWGIACTYKCLPYADCSEDVADPKLLIDLFGILLYTVFGLLLINSIVCPNFYSPGLCVVNYATIMCLIFGTSFLLFSILFSQCYDCSRMVMICLNVMLTAHVYQLFFLYSYDDMKKNQKQFIVQYNKNLVNSRFITRMLKQVRLQSGKSEQVVKILDTADVCSLLFVAQKGTIVYRNLRLQEEAKFHWDLCSDLQKQNGGCLKSRRALFTVTDASYLNVSRHYCLSTTNRSLHFIHASPSAQWETFRLTDLPTVPTCLENNFQPTNKTKTCELFIGDHKGSIYVLKFFYPRTLLFARNYSLGTQVIRFQDLKHHENYIKYKLIKNVHNDIVDKIHCIPHLNILLSSSKLDVGKSIVLRDLTSSCGFQAYSHPLGVTCFDFNQTHNIIATGSKDFLVRVWEIKCSSRPDKVLEGHTAVIADVRIHEHMKRVLSLCKEGEMRLFDLKTGNCLHIVRIRSPFNLPQLQFGNSALHISFHDYDHILVTMNDVTTRICLEDLEEQIL</sequence>
<feature type="transmembrane region" description="Helical" evidence="4">
    <location>
        <begin position="134"/>
        <end position="153"/>
    </location>
</feature>
<feature type="repeat" description="WD" evidence="3">
    <location>
        <begin position="410"/>
        <end position="444"/>
    </location>
</feature>
<keyword evidence="6" id="KW-1185">Reference proteome</keyword>
<dbReference type="InterPro" id="IPR051242">
    <property type="entry name" value="WD-EF-hand_domain"/>
</dbReference>
<evidence type="ECO:0000256" key="2">
    <source>
        <dbReference type="ARBA" id="ARBA00022737"/>
    </source>
</evidence>
<keyword evidence="4" id="KW-0472">Membrane</keyword>
<feature type="transmembrane region" description="Helical" evidence="4">
    <location>
        <begin position="100"/>
        <end position="122"/>
    </location>
</feature>
<gene>
    <name evidence="5" type="primary">AVEN_106114_1</name>
    <name evidence="5" type="ORF">NPIL_661631</name>
</gene>
<dbReference type="PROSITE" id="PS50082">
    <property type="entry name" value="WD_REPEATS_2"/>
    <property type="match status" value="1"/>
</dbReference>
<dbReference type="Proteomes" id="UP000887013">
    <property type="component" value="Unassembled WGS sequence"/>
</dbReference>
<keyword evidence="4" id="KW-1133">Transmembrane helix</keyword>
<evidence type="ECO:0000256" key="3">
    <source>
        <dbReference type="PROSITE-ProRule" id="PRU00221"/>
    </source>
</evidence>
<accession>A0A8X6QDC9</accession>